<organism evidence="2 3">
    <name type="scientific">Hyalangium rubrum</name>
    <dbReference type="NCBI Taxonomy" id="3103134"/>
    <lineage>
        <taxon>Bacteria</taxon>
        <taxon>Pseudomonadati</taxon>
        <taxon>Myxococcota</taxon>
        <taxon>Myxococcia</taxon>
        <taxon>Myxococcales</taxon>
        <taxon>Cystobacterineae</taxon>
        <taxon>Archangiaceae</taxon>
        <taxon>Hyalangium</taxon>
    </lineage>
</organism>
<dbReference type="InterPro" id="IPR013249">
    <property type="entry name" value="RNA_pol_sigma70_r4_t2"/>
</dbReference>
<accession>A0ABU5H2C0</accession>
<dbReference type="InterPro" id="IPR013324">
    <property type="entry name" value="RNA_pol_sigma_r3/r4-like"/>
</dbReference>
<dbReference type="InterPro" id="IPR014284">
    <property type="entry name" value="RNA_pol_sigma-70_dom"/>
</dbReference>
<dbReference type="CDD" id="cd06171">
    <property type="entry name" value="Sigma70_r4"/>
    <property type="match status" value="1"/>
</dbReference>
<evidence type="ECO:0000259" key="1">
    <source>
        <dbReference type="Pfam" id="PF08281"/>
    </source>
</evidence>
<dbReference type="Pfam" id="PF08281">
    <property type="entry name" value="Sigma70_r4_2"/>
    <property type="match status" value="1"/>
</dbReference>
<dbReference type="EMBL" id="JAXIVS010000004">
    <property type="protein sequence ID" value="MDY7227613.1"/>
    <property type="molecule type" value="Genomic_DNA"/>
</dbReference>
<reference evidence="2 3" key="1">
    <citation type="submission" date="2023-12" db="EMBL/GenBank/DDBJ databases">
        <title>the genome sequence of Hyalangium sp. s54d21.</title>
        <authorList>
            <person name="Zhang X."/>
        </authorList>
    </citation>
    <scope>NUCLEOTIDE SEQUENCE [LARGE SCALE GENOMIC DNA]</scope>
    <source>
        <strain evidence="3">s54d21</strain>
    </source>
</reference>
<evidence type="ECO:0000313" key="2">
    <source>
        <dbReference type="EMBL" id="MDY7227613.1"/>
    </source>
</evidence>
<feature type="domain" description="RNA polymerase sigma factor 70 region 4 type 2" evidence="1">
    <location>
        <begin position="157"/>
        <end position="207"/>
    </location>
</feature>
<dbReference type="InterPro" id="IPR036388">
    <property type="entry name" value="WH-like_DNA-bd_sf"/>
</dbReference>
<name>A0ABU5H2C0_9BACT</name>
<dbReference type="SUPFAM" id="SSF88659">
    <property type="entry name" value="Sigma3 and sigma4 domains of RNA polymerase sigma factors"/>
    <property type="match status" value="1"/>
</dbReference>
<sequence length="260" mass="29011">MFVIHLAQRLPEASPDSPIAPLLEQLSLAELYLACACLHGVPAALENFDRHYLAKLPALLRGSKQPEVVIDDVCQLARVKILVATPEGPPKIVEYTGRGALMNWVRVSAVRIAIKLQAVEKPAPEHDADTVFAALPAPGVDAELDLIKRRHHADFRQAMREAFSALAADERHLLRLYFVDQLSMYELASLFRVNQSTVSRWLKSARQTVYEETRRHLRSRLGLSTRDFDSFLAVVNSQLELSLSQLLGEKDGVPPLPEHG</sequence>
<dbReference type="NCBIfam" id="TIGR03001">
    <property type="entry name" value="Sig-70_gmx1"/>
    <property type="match status" value="1"/>
</dbReference>
<dbReference type="RefSeq" id="WP_321546330.1">
    <property type="nucleotide sequence ID" value="NZ_JAXIVS010000004.1"/>
</dbReference>
<dbReference type="NCBIfam" id="TIGR02937">
    <property type="entry name" value="sigma70-ECF"/>
    <property type="match status" value="1"/>
</dbReference>
<gene>
    <name evidence="2" type="ORF">SYV04_14465</name>
</gene>
<dbReference type="InterPro" id="IPR011745">
    <property type="entry name" value="RNA_pol_sigma70_MYXXA"/>
</dbReference>
<dbReference type="Gene3D" id="1.10.10.10">
    <property type="entry name" value="Winged helix-like DNA-binding domain superfamily/Winged helix DNA-binding domain"/>
    <property type="match status" value="1"/>
</dbReference>
<keyword evidence="3" id="KW-1185">Reference proteome</keyword>
<protein>
    <submittedName>
        <fullName evidence="2">Sigma-70 family RNA polymerase sigma factor</fullName>
    </submittedName>
</protein>
<evidence type="ECO:0000313" key="3">
    <source>
        <dbReference type="Proteomes" id="UP001291309"/>
    </source>
</evidence>
<dbReference type="Proteomes" id="UP001291309">
    <property type="component" value="Unassembled WGS sequence"/>
</dbReference>
<comment type="caution">
    <text evidence="2">The sequence shown here is derived from an EMBL/GenBank/DDBJ whole genome shotgun (WGS) entry which is preliminary data.</text>
</comment>
<proteinExistence type="predicted"/>